<accession>A7VYF3</accession>
<gene>
    <name evidence="1" type="ORF">CLOLEP_03631</name>
</gene>
<proteinExistence type="predicted"/>
<reference evidence="1 2" key="1">
    <citation type="submission" date="2007-08" db="EMBL/GenBank/DDBJ databases">
        <title>Draft genome sequence of Clostridium leptum (DSM 753).</title>
        <authorList>
            <person name="Sudarsanam P."/>
            <person name="Ley R."/>
            <person name="Guruge J."/>
            <person name="Turnbaugh P.J."/>
            <person name="Mahowald M."/>
            <person name="Liep D."/>
            <person name="Gordon J."/>
        </authorList>
    </citation>
    <scope>NUCLEOTIDE SEQUENCE [LARGE SCALE GENOMIC DNA]</scope>
    <source>
        <strain evidence="1 2">DSM 753</strain>
    </source>
</reference>
<dbReference type="EMBL" id="ABCB02000021">
    <property type="protein sequence ID" value="EDO59581.1"/>
    <property type="molecule type" value="Genomic_DNA"/>
</dbReference>
<dbReference type="HOGENOM" id="CLU_3373063_0_0_9"/>
<protein>
    <submittedName>
        <fullName evidence="1">Uncharacterized protein</fullName>
    </submittedName>
</protein>
<comment type="caution">
    <text evidence="1">The sequence shown here is derived from an EMBL/GenBank/DDBJ whole genome shotgun (WGS) entry which is preliminary data.</text>
</comment>
<organism evidence="1 2">
    <name type="scientific">[Clostridium] leptum DSM 753</name>
    <dbReference type="NCBI Taxonomy" id="428125"/>
    <lineage>
        <taxon>Bacteria</taxon>
        <taxon>Bacillati</taxon>
        <taxon>Bacillota</taxon>
        <taxon>Clostridia</taxon>
        <taxon>Eubacteriales</taxon>
        <taxon>Oscillospiraceae</taxon>
        <taxon>Oscillospiraceae incertae sedis</taxon>
    </lineage>
</organism>
<name>A7VYF3_9FIRM</name>
<reference evidence="1 2" key="2">
    <citation type="submission" date="2007-08" db="EMBL/GenBank/DDBJ databases">
        <authorList>
            <person name="Fulton L."/>
            <person name="Clifton S."/>
            <person name="Fulton B."/>
            <person name="Xu J."/>
            <person name="Minx P."/>
            <person name="Pepin K.H."/>
            <person name="Johnson M."/>
            <person name="Thiruvilangam P."/>
            <person name="Bhonagiri V."/>
            <person name="Nash W.E."/>
            <person name="Wang C."/>
            <person name="Mardis E.R."/>
            <person name="Wilson R.K."/>
        </authorList>
    </citation>
    <scope>NUCLEOTIDE SEQUENCE [LARGE SCALE GENOMIC DNA]</scope>
    <source>
        <strain evidence="1 2">DSM 753</strain>
    </source>
</reference>
<evidence type="ECO:0000313" key="2">
    <source>
        <dbReference type="Proteomes" id="UP000003490"/>
    </source>
</evidence>
<evidence type="ECO:0000313" key="1">
    <source>
        <dbReference type="EMBL" id="EDO59581.1"/>
    </source>
</evidence>
<sequence length="34" mass="3833">MPKGFPLPIFFKGCLTAHKRAVYSPLKSLLKNKT</sequence>
<dbReference type="Proteomes" id="UP000003490">
    <property type="component" value="Unassembled WGS sequence"/>
</dbReference>
<dbReference type="AlphaFoldDB" id="A7VYF3"/>